<evidence type="ECO:0000256" key="6">
    <source>
        <dbReference type="ARBA" id="ARBA00022989"/>
    </source>
</evidence>
<feature type="transmembrane region" description="Helical" evidence="8">
    <location>
        <begin position="280"/>
        <end position="301"/>
    </location>
</feature>
<comment type="similarity">
    <text evidence="2 8">Belongs to the 4-toluene sulfonate uptake permease (TSUP) (TC 2.A.102) family.</text>
</comment>
<proteinExistence type="inferred from homology"/>
<keyword evidence="3" id="KW-0813">Transport</keyword>
<sequence>MACPPSKDRQAHSSRGETERATAKSRWSQAWPHRSRLLDLFNASLRRNGARDLPGAAVLTVELLCALPIVVVAAVIRGATGFGFSLVAAPLLSWFWPPELATGIVLCLDLAATGLLVHGGILEGLVRQDALILGAAALFGALCGVFLLSLLPAGPALVGLNLAVLVSALAALAKVRWLWLDSRAAMIGAGFLTGAMIGAFAVGGTLVVAWLMASKRSPAEARGLLTVVFALTDIGTIAFRAALGLLPPSSLALTTLLLPALAAGVFIGRHVYGRIGADTWKRAVACLLVLLALGSLLRTVFPASAAPQPQDLGQEGS</sequence>
<evidence type="ECO:0000256" key="1">
    <source>
        <dbReference type="ARBA" id="ARBA00004651"/>
    </source>
</evidence>
<dbReference type="InterPro" id="IPR002781">
    <property type="entry name" value="TM_pro_TauE-like"/>
</dbReference>
<dbReference type="EMBL" id="SOZD01000013">
    <property type="protein sequence ID" value="TFF17851.1"/>
    <property type="molecule type" value="Genomic_DNA"/>
</dbReference>
<feature type="transmembrane region" description="Helical" evidence="8">
    <location>
        <begin position="100"/>
        <end position="118"/>
    </location>
</feature>
<evidence type="ECO:0000256" key="4">
    <source>
        <dbReference type="ARBA" id="ARBA00022475"/>
    </source>
</evidence>
<evidence type="ECO:0000256" key="5">
    <source>
        <dbReference type="ARBA" id="ARBA00022692"/>
    </source>
</evidence>
<feature type="transmembrane region" description="Helical" evidence="8">
    <location>
        <begin position="130"/>
        <end position="150"/>
    </location>
</feature>
<organism evidence="10 11">
    <name type="scientific">Jiella endophytica</name>
    <dbReference type="NCBI Taxonomy" id="2558362"/>
    <lineage>
        <taxon>Bacteria</taxon>
        <taxon>Pseudomonadati</taxon>
        <taxon>Pseudomonadota</taxon>
        <taxon>Alphaproteobacteria</taxon>
        <taxon>Hyphomicrobiales</taxon>
        <taxon>Aurantimonadaceae</taxon>
        <taxon>Jiella</taxon>
    </lineage>
</organism>
<dbReference type="GO" id="GO:0005886">
    <property type="term" value="C:plasma membrane"/>
    <property type="evidence" value="ECO:0007669"/>
    <property type="project" value="UniProtKB-SubCell"/>
</dbReference>
<evidence type="ECO:0000313" key="10">
    <source>
        <dbReference type="EMBL" id="TFF17851.1"/>
    </source>
</evidence>
<feature type="transmembrane region" description="Helical" evidence="8">
    <location>
        <begin position="56"/>
        <end position="80"/>
    </location>
</feature>
<evidence type="ECO:0000256" key="3">
    <source>
        <dbReference type="ARBA" id="ARBA00022448"/>
    </source>
</evidence>
<feature type="transmembrane region" description="Helical" evidence="8">
    <location>
        <begin position="224"/>
        <end position="243"/>
    </location>
</feature>
<name>A0A4Y8R8I9_9HYPH</name>
<protein>
    <recommendedName>
        <fullName evidence="8">Probable membrane transporter protein</fullName>
    </recommendedName>
</protein>
<dbReference type="AlphaFoldDB" id="A0A4Y8R8I9"/>
<dbReference type="InterPro" id="IPR052017">
    <property type="entry name" value="TSUP"/>
</dbReference>
<feature type="region of interest" description="Disordered" evidence="9">
    <location>
        <begin position="1"/>
        <end position="28"/>
    </location>
</feature>
<feature type="transmembrane region" description="Helical" evidence="8">
    <location>
        <begin position="250"/>
        <end position="268"/>
    </location>
</feature>
<dbReference type="Pfam" id="PF01925">
    <property type="entry name" value="TauE"/>
    <property type="match status" value="1"/>
</dbReference>
<gene>
    <name evidence="10" type="ORF">E3C22_23055</name>
</gene>
<evidence type="ECO:0000256" key="7">
    <source>
        <dbReference type="ARBA" id="ARBA00023136"/>
    </source>
</evidence>
<dbReference type="PANTHER" id="PTHR30269:SF37">
    <property type="entry name" value="MEMBRANE TRANSPORTER PROTEIN"/>
    <property type="match status" value="1"/>
</dbReference>
<keyword evidence="7 8" id="KW-0472">Membrane</keyword>
<keyword evidence="6 8" id="KW-1133">Transmembrane helix</keyword>
<evidence type="ECO:0000313" key="11">
    <source>
        <dbReference type="Proteomes" id="UP000298179"/>
    </source>
</evidence>
<feature type="compositionally biased region" description="Basic and acidic residues" evidence="9">
    <location>
        <begin position="1"/>
        <end position="22"/>
    </location>
</feature>
<reference evidence="10 11" key="1">
    <citation type="submission" date="2019-03" db="EMBL/GenBank/DDBJ databases">
        <title>Jiella endophytica sp. nov., a novel endophytic bacterium isolated from root of Ficus microcarpa Linn. f.</title>
        <authorList>
            <person name="Tuo L."/>
        </authorList>
    </citation>
    <scope>NUCLEOTIDE SEQUENCE [LARGE SCALE GENOMIC DNA]</scope>
    <source>
        <strain evidence="10 11">CBS5Q-3</strain>
    </source>
</reference>
<dbReference type="Proteomes" id="UP000298179">
    <property type="component" value="Unassembled WGS sequence"/>
</dbReference>
<feature type="transmembrane region" description="Helical" evidence="8">
    <location>
        <begin position="185"/>
        <end position="212"/>
    </location>
</feature>
<accession>A0A4Y8R8I9</accession>
<evidence type="ECO:0000256" key="8">
    <source>
        <dbReference type="RuleBase" id="RU363041"/>
    </source>
</evidence>
<keyword evidence="5 8" id="KW-0812">Transmembrane</keyword>
<dbReference type="OrthoDB" id="8005731at2"/>
<keyword evidence="11" id="KW-1185">Reference proteome</keyword>
<comment type="caution">
    <text evidence="10">The sequence shown here is derived from an EMBL/GenBank/DDBJ whole genome shotgun (WGS) entry which is preliminary data.</text>
</comment>
<dbReference type="PANTHER" id="PTHR30269">
    <property type="entry name" value="TRANSMEMBRANE PROTEIN YFCA"/>
    <property type="match status" value="1"/>
</dbReference>
<feature type="transmembrane region" description="Helical" evidence="8">
    <location>
        <begin position="156"/>
        <end position="173"/>
    </location>
</feature>
<evidence type="ECO:0000256" key="2">
    <source>
        <dbReference type="ARBA" id="ARBA00009142"/>
    </source>
</evidence>
<keyword evidence="4 8" id="KW-1003">Cell membrane</keyword>
<comment type="subcellular location">
    <subcellularLocation>
        <location evidence="1 8">Cell membrane</location>
        <topology evidence="1 8">Multi-pass membrane protein</topology>
    </subcellularLocation>
</comment>
<evidence type="ECO:0000256" key="9">
    <source>
        <dbReference type="SAM" id="MobiDB-lite"/>
    </source>
</evidence>